<keyword evidence="5 9" id="KW-0812">Transmembrane</keyword>
<feature type="transmembrane region" description="Helical" evidence="9">
    <location>
        <begin position="52"/>
        <end position="73"/>
    </location>
</feature>
<comment type="subcellular location">
    <subcellularLocation>
        <location evidence="1">Cell membrane</location>
        <topology evidence="1">Multi-pass membrane protein</topology>
    </subcellularLocation>
</comment>
<dbReference type="NCBIfam" id="NF011656">
    <property type="entry name" value="PRK15075.1"/>
    <property type="match status" value="1"/>
</dbReference>
<feature type="domain" description="Major facilitator superfamily (MFS) profile" evidence="10">
    <location>
        <begin position="13"/>
        <end position="423"/>
    </location>
</feature>
<evidence type="ECO:0000313" key="11">
    <source>
        <dbReference type="EMBL" id="EXB06040.1"/>
    </source>
</evidence>
<comment type="similarity">
    <text evidence="2">Belongs to the major facilitator superfamily. Metabolite:H+ Symporter (MHS) family (TC 2.A.1.6) family.</text>
</comment>
<evidence type="ECO:0000256" key="5">
    <source>
        <dbReference type="ARBA" id="ARBA00022692"/>
    </source>
</evidence>
<dbReference type="PANTHER" id="PTHR43528">
    <property type="entry name" value="ALPHA-KETOGLUTARATE PERMEASE"/>
    <property type="match status" value="1"/>
</dbReference>
<dbReference type="InterPro" id="IPR020846">
    <property type="entry name" value="MFS_dom"/>
</dbReference>
<comment type="caution">
    <text evidence="11">The sequence shown here is derived from an EMBL/GenBank/DDBJ whole genome shotgun (WGS) entry which is preliminary data.</text>
</comment>
<keyword evidence="8 9" id="KW-0472">Membrane</keyword>
<reference evidence="11 12" key="1">
    <citation type="submission" date="2014-02" db="EMBL/GenBank/DDBJ databases">
        <title>Comparative genomics and transcriptomics to identify genetic mechanisms underlying the emergence of carbapenem resistant Acinetobacter baumannii (CRAb).</title>
        <authorList>
            <person name="Harris A.D."/>
            <person name="Johnson K.J."/>
            <person name="George J."/>
            <person name="Shefchek K."/>
            <person name="Daugherty S.C."/>
            <person name="Parankush S."/>
            <person name="Sadzewicz L."/>
            <person name="Tallon L."/>
            <person name="Sengamalay N."/>
            <person name="Hazen T.H."/>
            <person name="Rasko D.A."/>
        </authorList>
    </citation>
    <scope>NUCLEOTIDE SEQUENCE [LARGE SCALE GENOMIC DNA]</scope>
    <source>
        <strain evidence="11 12">1295743</strain>
    </source>
</reference>
<feature type="transmembrane region" description="Helical" evidence="9">
    <location>
        <begin position="161"/>
        <end position="179"/>
    </location>
</feature>
<evidence type="ECO:0000256" key="2">
    <source>
        <dbReference type="ARBA" id="ARBA00008240"/>
    </source>
</evidence>
<dbReference type="Proteomes" id="UP000020595">
    <property type="component" value="Unassembled WGS sequence"/>
</dbReference>
<feature type="transmembrane region" description="Helical" evidence="9">
    <location>
        <begin position="366"/>
        <end position="389"/>
    </location>
</feature>
<feature type="transmembrane region" description="Helical" evidence="9">
    <location>
        <begin position="335"/>
        <end position="354"/>
    </location>
</feature>
<dbReference type="PATRIC" id="fig|1310613.3.peg.1656"/>
<dbReference type="Gene3D" id="1.20.1250.20">
    <property type="entry name" value="MFS general substrate transporter like domains"/>
    <property type="match status" value="2"/>
</dbReference>
<name>A0A009HSV0_ACIB9</name>
<dbReference type="InterPro" id="IPR036259">
    <property type="entry name" value="MFS_trans_sf"/>
</dbReference>
<evidence type="ECO:0000256" key="6">
    <source>
        <dbReference type="ARBA" id="ARBA00022847"/>
    </source>
</evidence>
<dbReference type="RefSeq" id="WP_032051069.1">
    <property type="nucleotide sequence ID" value="NZ_JEWH01000017.1"/>
</dbReference>
<feature type="transmembrane region" description="Helical" evidence="9">
    <location>
        <begin position="111"/>
        <end position="140"/>
    </location>
</feature>
<feature type="transmembrane region" description="Helical" evidence="9">
    <location>
        <begin position="395"/>
        <end position="417"/>
    </location>
</feature>
<feature type="transmembrane region" description="Helical" evidence="9">
    <location>
        <begin position="274"/>
        <end position="291"/>
    </location>
</feature>
<gene>
    <name evidence="11" type="ORF">J512_1729</name>
</gene>
<evidence type="ECO:0000256" key="4">
    <source>
        <dbReference type="ARBA" id="ARBA00022475"/>
    </source>
</evidence>
<dbReference type="PROSITE" id="PS50850">
    <property type="entry name" value="MFS"/>
    <property type="match status" value="1"/>
</dbReference>
<proteinExistence type="inferred from homology"/>
<dbReference type="Pfam" id="PF07690">
    <property type="entry name" value="MFS_1"/>
    <property type="match status" value="1"/>
</dbReference>
<dbReference type="GO" id="GO:0005886">
    <property type="term" value="C:plasma membrane"/>
    <property type="evidence" value="ECO:0007669"/>
    <property type="project" value="UniProtKB-SubCell"/>
</dbReference>
<keyword evidence="4" id="KW-1003">Cell membrane</keyword>
<evidence type="ECO:0000256" key="8">
    <source>
        <dbReference type="ARBA" id="ARBA00023136"/>
    </source>
</evidence>
<feature type="transmembrane region" description="Helical" evidence="9">
    <location>
        <begin position="85"/>
        <end position="105"/>
    </location>
</feature>
<accession>A0A009HSV0</accession>
<feature type="transmembrane region" description="Helical" evidence="9">
    <location>
        <begin position="234"/>
        <end position="254"/>
    </location>
</feature>
<evidence type="ECO:0000259" key="10">
    <source>
        <dbReference type="PROSITE" id="PS50850"/>
    </source>
</evidence>
<evidence type="ECO:0000256" key="7">
    <source>
        <dbReference type="ARBA" id="ARBA00022989"/>
    </source>
</evidence>
<feature type="transmembrane region" description="Helical" evidence="9">
    <location>
        <begin position="21"/>
        <end position="40"/>
    </location>
</feature>
<feature type="transmembrane region" description="Helical" evidence="9">
    <location>
        <begin position="303"/>
        <end position="323"/>
    </location>
</feature>
<protein>
    <submittedName>
        <fullName evidence="11">Sugar (And other) transporter family protein</fullName>
    </submittedName>
</protein>
<evidence type="ECO:0000256" key="9">
    <source>
        <dbReference type="SAM" id="Phobius"/>
    </source>
</evidence>
<dbReference type="InterPro" id="IPR005829">
    <property type="entry name" value="Sugar_transporter_CS"/>
</dbReference>
<dbReference type="PANTHER" id="PTHR43528:SF6">
    <property type="entry name" value="CITRATE-PROTON SYMPORTER"/>
    <property type="match status" value="1"/>
</dbReference>
<organism evidence="11 12">
    <name type="scientific">Acinetobacter baumannii (strain 1295743)</name>
    <dbReference type="NCBI Taxonomy" id="1310613"/>
    <lineage>
        <taxon>Bacteria</taxon>
        <taxon>Pseudomonadati</taxon>
        <taxon>Pseudomonadota</taxon>
        <taxon>Gammaproteobacteria</taxon>
        <taxon>Moraxellales</taxon>
        <taxon>Moraxellaceae</taxon>
        <taxon>Acinetobacter</taxon>
        <taxon>Acinetobacter calcoaceticus/baumannii complex</taxon>
    </lineage>
</organism>
<evidence type="ECO:0000256" key="3">
    <source>
        <dbReference type="ARBA" id="ARBA00022448"/>
    </source>
</evidence>
<dbReference type="SUPFAM" id="SSF103473">
    <property type="entry name" value="MFS general substrate transporter"/>
    <property type="match status" value="1"/>
</dbReference>
<dbReference type="AlphaFoldDB" id="A0A009HSV0"/>
<sequence>MDVVNNRRATFKKILNVTSGNFLEQYDFFLFGFYATYIAAKFFHSDNEYVSLMMTFTVFAAGFLMRPLGAIFLGAYVDKVGRRKGLIVTLSLMAIGTILITFVPGYETIGIIAPILVVIGRLLQGFSAGVESGGVSIYLAEIATDKNRGFITSWQSGSQQIAVVFAALLGYWLNTILTHAQVGEWGWRIPFLIGCLIIPLIFLFRRTLEETEDFKAQKTHPSSKEIFSTLVSNWRIVLAGMMMSAMTTTTFYFITVYTTVYAKRTLEMSVTDSLLATVFVGLSNFFWLPRGGLLSDKIGRRPVLVGITTLAIFTSYPVLSWLVSDISFSNLLITLAYFSFFFGMYNGTMVATLAEVMPKRVRTVGFSLAFSLAAAIFGGMTPMACTYLVENTGNASTPAFWLMLAAVCSLISSLYLCRGSKQKDPDAIAEPAKVSA</sequence>
<keyword evidence="7 9" id="KW-1133">Transmembrane helix</keyword>
<dbReference type="GO" id="GO:0015293">
    <property type="term" value="F:symporter activity"/>
    <property type="evidence" value="ECO:0007669"/>
    <property type="project" value="UniProtKB-KW"/>
</dbReference>
<evidence type="ECO:0000313" key="12">
    <source>
        <dbReference type="Proteomes" id="UP000020595"/>
    </source>
</evidence>
<dbReference type="PROSITE" id="PS00217">
    <property type="entry name" value="SUGAR_TRANSPORT_2"/>
    <property type="match status" value="1"/>
</dbReference>
<dbReference type="PROSITE" id="PS00216">
    <property type="entry name" value="SUGAR_TRANSPORT_1"/>
    <property type="match status" value="2"/>
</dbReference>
<dbReference type="EMBL" id="JEWH01000017">
    <property type="protein sequence ID" value="EXB06040.1"/>
    <property type="molecule type" value="Genomic_DNA"/>
</dbReference>
<evidence type="ECO:0000256" key="1">
    <source>
        <dbReference type="ARBA" id="ARBA00004651"/>
    </source>
</evidence>
<dbReference type="InterPro" id="IPR051084">
    <property type="entry name" value="H+-coupled_symporters"/>
</dbReference>
<feature type="transmembrane region" description="Helical" evidence="9">
    <location>
        <begin position="185"/>
        <end position="204"/>
    </location>
</feature>
<keyword evidence="6" id="KW-0769">Symport</keyword>
<dbReference type="InterPro" id="IPR011701">
    <property type="entry name" value="MFS"/>
</dbReference>
<dbReference type="FunFam" id="1.20.1250.20:FF:000001">
    <property type="entry name" value="Dicarboxylate MFS transporter"/>
    <property type="match status" value="1"/>
</dbReference>
<keyword evidence="3" id="KW-0813">Transport</keyword>